<comment type="caution">
    <text evidence="1">The sequence shown here is derived from an EMBL/GenBank/DDBJ whole genome shotgun (WGS) entry which is preliminary data.</text>
</comment>
<dbReference type="EMBL" id="VTES01000005">
    <property type="protein sequence ID" value="TYS61985.1"/>
    <property type="molecule type" value="Genomic_DNA"/>
</dbReference>
<sequence length="101" mass="11548">MKGDKSLITEYRNSRVIRMKNEHGDEVEVELLQFPSYYKVTATICQDSSPYKDCIGIGVDDDNEGSALRKALRELYLDAYGRASSLLFSRRVLNKLLLMKP</sequence>
<protein>
    <submittedName>
        <fullName evidence="1">Uncharacterized protein</fullName>
    </submittedName>
</protein>
<evidence type="ECO:0000313" key="2">
    <source>
        <dbReference type="Proteomes" id="UP000323732"/>
    </source>
</evidence>
<name>A0A5D4SES5_9BACI</name>
<gene>
    <name evidence="1" type="ORF">FZD47_18015</name>
</gene>
<organism evidence="1 2">
    <name type="scientific">Bacillus infantis</name>
    <dbReference type="NCBI Taxonomy" id="324767"/>
    <lineage>
        <taxon>Bacteria</taxon>
        <taxon>Bacillati</taxon>
        <taxon>Bacillota</taxon>
        <taxon>Bacilli</taxon>
        <taxon>Bacillales</taxon>
        <taxon>Bacillaceae</taxon>
        <taxon>Bacillus</taxon>
    </lineage>
</organism>
<proteinExistence type="predicted"/>
<reference evidence="1 2" key="1">
    <citation type="submission" date="2019-08" db="EMBL/GenBank/DDBJ databases">
        <title>Bacillus genomes from the desert of Cuatro Cienegas, Coahuila.</title>
        <authorList>
            <person name="Olmedo-Alvarez G."/>
        </authorList>
    </citation>
    <scope>NUCLEOTIDE SEQUENCE [LARGE SCALE GENOMIC DNA]</scope>
    <source>
        <strain evidence="1 2">CH37_1T</strain>
    </source>
</reference>
<accession>A0A5D4SES5</accession>
<dbReference type="Proteomes" id="UP000323732">
    <property type="component" value="Unassembled WGS sequence"/>
</dbReference>
<evidence type="ECO:0000313" key="1">
    <source>
        <dbReference type="EMBL" id="TYS61985.1"/>
    </source>
</evidence>
<dbReference type="AlphaFoldDB" id="A0A5D4SES5"/>
<dbReference type="RefSeq" id="WP_187445473.1">
    <property type="nucleotide sequence ID" value="NZ_VTES01000005.1"/>
</dbReference>